<feature type="transmembrane region" description="Helical" evidence="1">
    <location>
        <begin position="12"/>
        <end position="31"/>
    </location>
</feature>
<dbReference type="Pfam" id="PF00209">
    <property type="entry name" value="SNF"/>
    <property type="match status" value="1"/>
</dbReference>
<dbReference type="EMBL" id="CAJVCH010003900">
    <property type="protein sequence ID" value="CAG7650724.1"/>
    <property type="molecule type" value="Genomic_DNA"/>
</dbReference>
<evidence type="ECO:0000313" key="2">
    <source>
        <dbReference type="EMBL" id="CAG7650724.1"/>
    </source>
</evidence>
<comment type="caution">
    <text evidence="2">The sequence shown here is derived from an EMBL/GenBank/DDBJ whole genome shotgun (WGS) entry which is preliminary data.</text>
</comment>
<feature type="transmembrane region" description="Helical" evidence="1">
    <location>
        <begin position="43"/>
        <end position="70"/>
    </location>
</feature>
<keyword evidence="3" id="KW-1185">Reference proteome</keyword>
<feature type="non-terminal residue" evidence="2">
    <location>
        <position position="1"/>
    </location>
</feature>
<dbReference type="OrthoDB" id="6581954at2759"/>
<gene>
    <name evidence="2" type="ORF">AFUS01_LOCUS735</name>
</gene>
<evidence type="ECO:0000313" key="3">
    <source>
        <dbReference type="Proteomes" id="UP000708208"/>
    </source>
</evidence>
<sequence length="72" mass="7988">MLERKIGLYWKICWGFIVPVGLSLILMYTLATIEPLKHEGNFFPSSAIICGWILSSIAVLLLPLCALHAIST</sequence>
<protein>
    <submittedName>
        <fullName evidence="2">Uncharacterized protein</fullName>
    </submittedName>
</protein>
<dbReference type="GO" id="GO:0016020">
    <property type="term" value="C:membrane"/>
    <property type="evidence" value="ECO:0007669"/>
    <property type="project" value="InterPro"/>
</dbReference>
<accession>A0A8J2NGA8</accession>
<keyword evidence="1" id="KW-1133">Transmembrane helix</keyword>
<dbReference type="PROSITE" id="PS50267">
    <property type="entry name" value="NA_NEUROTRAN_SYMP_3"/>
    <property type="match status" value="1"/>
</dbReference>
<keyword evidence="1" id="KW-0812">Transmembrane</keyword>
<keyword evidence="1" id="KW-0472">Membrane</keyword>
<dbReference type="InterPro" id="IPR000175">
    <property type="entry name" value="Na/ntran_symport"/>
</dbReference>
<reference evidence="2" key="1">
    <citation type="submission" date="2021-06" db="EMBL/GenBank/DDBJ databases">
        <authorList>
            <person name="Hodson N. C."/>
            <person name="Mongue J. A."/>
            <person name="Jaron S. K."/>
        </authorList>
    </citation>
    <scope>NUCLEOTIDE SEQUENCE</scope>
</reference>
<dbReference type="AlphaFoldDB" id="A0A8J2NGA8"/>
<organism evidence="2 3">
    <name type="scientific">Allacma fusca</name>
    <dbReference type="NCBI Taxonomy" id="39272"/>
    <lineage>
        <taxon>Eukaryota</taxon>
        <taxon>Metazoa</taxon>
        <taxon>Ecdysozoa</taxon>
        <taxon>Arthropoda</taxon>
        <taxon>Hexapoda</taxon>
        <taxon>Collembola</taxon>
        <taxon>Symphypleona</taxon>
        <taxon>Sminthuridae</taxon>
        <taxon>Allacma</taxon>
    </lineage>
</organism>
<proteinExistence type="predicted"/>
<dbReference type="Proteomes" id="UP000708208">
    <property type="component" value="Unassembled WGS sequence"/>
</dbReference>
<name>A0A8J2NGA8_9HEXA</name>
<evidence type="ECO:0000256" key="1">
    <source>
        <dbReference type="SAM" id="Phobius"/>
    </source>
</evidence>